<keyword evidence="7" id="KW-1185">Reference proteome</keyword>
<accession>A0A936ZBH7</accession>
<dbReference type="Gene3D" id="3.30.160.390">
    <property type="entry name" value="Integrase, DNA-binding domain"/>
    <property type="match status" value="1"/>
</dbReference>
<evidence type="ECO:0000313" key="6">
    <source>
        <dbReference type="EMBL" id="MBL0404695.1"/>
    </source>
</evidence>
<evidence type="ECO:0000313" key="7">
    <source>
        <dbReference type="Proteomes" id="UP000605848"/>
    </source>
</evidence>
<feature type="domain" description="Tyr recombinase" evidence="5">
    <location>
        <begin position="233"/>
        <end position="410"/>
    </location>
</feature>
<dbReference type="InterPro" id="IPR010998">
    <property type="entry name" value="Integrase_recombinase_N"/>
</dbReference>
<dbReference type="InterPro" id="IPR038488">
    <property type="entry name" value="Integrase_DNA-bd_sf"/>
</dbReference>
<dbReference type="InterPro" id="IPR013762">
    <property type="entry name" value="Integrase-like_cat_sf"/>
</dbReference>
<dbReference type="AlphaFoldDB" id="A0A936ZBH7"/>
<dbReference type="Proteomes" id="UP000605848">
    <property type="component" value="Unassembled WGS sequence"/>
</dbReference>
<name>A0A936ZBH7_9HYPH</name>
<evidence type="ECO:0000256" key="2">
    <source>
        <dbReference type="ARBA" id="ARBA00022908"/>
    </source>
</evidence>
<protein>
    <submittedName>
        <fullName evidence="6">Tyrosine-type recombinase/integrase</fullName>
    </submittedName>
</protein>
<dbReference type="PANTHER" id="PTHR30629">
    <property type="entry name" value="PROPHAGE INTEGRASE"/>
    <property type="match status" value="1"/>
</dbReference>
<dbReference type="Pfam" id="PF13356">
    <property type="entry name" value="Arm-DNA-bind_3"/>
    <property type="match status" value="1"/>
</dbReference>
<reference evidence="6" key="1">
    <citation type="submission" date="2021-01" db="EMBL/GenBank/DDBJ databases">
        <title>Microvirga sp.</title>
        <authorList>
            <person name="Kim M.K."/>
        </authorList>
    </citation>
    <scope>NUCLEOTIDE SEQUENCE</scope>
    <source>
        <strain evidence="6">5420S-16</strain>
    </source>
</reference>
<dbReference type="Pfam" id="PF00589">
    <property type="entry name" value="Phage_integrase"/>
    <property type="match status" value="1"/>
</dbReference>
<dbReference type="Gene3D" id="1.10.150.130">
    <property type="match status" value="1"/>
</dbReference>
<evidence type="ECO:0000256" key="4">
    <source>
        <dbReference type="ARBA" id="ARBA00023172"/>
    </source>
</evidence>
<dbReference type="InterPro" id="IPR002104">
    <property type="entry name" value="Integrase_catalytic"/>
</dbReference>
<evidence type="ECO:0000256" key="1">
    <source>
        <dbReference type="ARBA" id="ARBA00008857"/>
    </source>
</evidence>
<sequence>MTKKLTAAAVEKLKPTDKRQEIPDTGSDGLRLIIQPSGAKSWAMRFRRPDGTHAKLTLGPVDLSGREGTGTPVMGAPLTLREARWLATEVTRKRAAGVDFRKQVGETFIEVAADFIKDHKDRRTWADIARMLGLAEDLSPVPGGLADRWRNKRIGEITSNDVHAVIAECIKTGVPGMGAAPRTSNNRGRKMGDALGALFRWATRHRRDAIHVNPMAGVWRPAPPSQRQRVLNARGEIRQADELRQFWAATGIMGQPFGPLFRLLLLTGCRLSEIAEMTRSELSDDLSTLHLPGNRTKNGRPHVVYLSPLAREVLKSVKPIEGCPYVFSTNGRTPVSGFSKAKARLDSLMTVQDWRLHDLRRTAATGMAGLGVPPHIVEAALNHVSGAKAGVAGTYNVEAYTVERKEALERWSFHVHSIVSSK</sequence>
<dbReference type="Gene3D" id="1.10.443.10">
    <property type="entry name" value="Intergrase catalytic core"/>
    <property type="match status" value="1"/>
</dbReference>
<keyword evidence="3" id="KW-0238">DNA-binding</keyword>
<dbReference type="PROSITE" id="PS51898">
    <property type="entry name" value="TYR_RECOMBINASE"/>
    <property type="match status" value="1"/>
</dbReference>
<keyword evidence="4" id="KW-0233">DNA recombination</keyword>
<dbReference type="GO" id="GO:0003677">
    <property type="term" value="F:DNA binding"/>
    <property type="evidence" value="ECO:0007669"/>
    <property type="project" value="UniProtKB-KW"/>
</dbReference>
<dbReference type="PANTHER" id="PTHR30629:SF2">
    <property type="entry name" value="PROPHAGE INTEGRASE INTS-RELATED"/>
    <property type="match status" value="1"/>
</dbReference>
<organism evidence="6 7">
    <name type="scientific">Microvirga aerilata</name>
    <dbReference type="NCBI Taxonomy" id="670292"/>
    <lineage>
        <taxon>Bacteria</taxon>
        <taxon>Pseudomonadati</taxon>
        <taxon>Pseudomonadota</taxon>
        <taxon>Alphaproteobacteria</taxon>
        <taxon>Hyphomicrobiales</taxon>
        <taxon>Methylobacteriaceae</taxon>
        <taxon>Microvirga</taxon>
    </lineage>
</organism>
<dbReference type="RefSeq" id="WP_202059634.1">
    <property type="nucleotide sequence ID" value="NZ_JAEQMY010000014.1"/>
</dbReference>
<comment type="similarity">
    <text evidence="1">Belongs to the 'phage' integrase family.</text>
</comment>
<keyword evidence="2" id="KW-0229">DNA integration</keyword>
<dbReference type="GO" id="GO:0006310">
    <property type="term" value="P:DNA recombination"/>
    <property type="evidence" value="ECO:0007669"/>
    <property type="project" value="UniProtKB-KW"/>
</dbReference>
<gene>
    <name evidence="6" type="ORF">JKG68_12015</name>
</gene>
<evidence type="ECO:0000259" key="5">
    <source>
        <dbReference type="PROSITE" id="PS51898"/>
    </source>
</evidence>
<dbReference type="EMBL" id="JAEQMY010000014">
    <property type="protein sequence ID" value="MBL0404695.1"/>
    <property type="molecule type" value="Genomic_DNA"/>
</dbReference>
<dbReference type="InterPro" id="IPR025166">
    <property type="entry name" value="Integrase_DNA_bind_dom"/>
</dbReference>
<dbReference type="InterPro" id="IPR050808">
    <property type="entry name" value="Phage_Integrase"/>
</dbReference>
<comment type="caution">
    <text evidence="6">The sequence shown here is derived from an EMBL/GenBank/DDBJ whole genome shotgun (WGS) entry which is preliminary data.</text>
</comment>
<proteinExistence type="inferred from homology"/>
<dbReference type="InterPro" id="IPR011010">
    <property type="entry name" value="DNA_brk_join_enz"/>
</dbReference>
<dbReference type="GO" id="GO:0015074">
    <property type="term" value="P:DNA integration"/>
    <property type="evidence" value="ECO:0007669"/>
    <property type="project" value="UniProtKB-KW"/>
</dbReference>
<dbReference type="CDD" id="cd00801">
    <property type="entry name" value="INT_P4_C"/>
    <property type="match status" value="1"/>
</dbReference>
<dbReference type="SUPFAM" id="SSF56349">
    <property type="entry name" value="DNA breaking-rejoining enzymes"/>
    <property type="match status" value="1"/>
</dbReference>
<evidence type="ECO:0000256" key="3">
    <source>
        <dbReference type="ARBA" id="ARBA00023125"/>
    </source>
</evidence>